<dbReference type="Proteomes" id="UP000242610">
    <property type="component" value="Unassembled WGS sequence"/>
</dbReference>
<keyword evidence="1" id="KW-0812">Transmembrane</keyword>
<feature type="transmembrane region" description="Helical" evidence="1">
    <location>
        <begin position="90"/>
        <end position="107"/>
    </location>
</feature>
<dbReference type="STRING" id="1505727.GA0061077_1092"/>
<keyword evidence="1" id="KW-0472">Membrane</keyword>
<name>A0A1C4H5B0_9BIFI</name>
<dbReference type="OrthoDB" id="10015657at2"/>
<organism evidence="2 3">
    <name type="scientific">Bifidobacterium commune</name>
    <dbReference type="NCBI Taxonomy" id="1505727"/>
    <lineage>
        <taxon>Bacteria</taxon>
        <taxon>Bacillati</taxon>
        <taxon>Actinomycetota</taxon>
        <taxon>Actinomycetes</taxon>
        <taxon>Bifidobacteriales</taxon>
        <taxon>Bifidobacteriaceae</taxon>
        <taxon>Bifidobacterium</taxon>
    </lineage>
</organism>
<keyword evidence="3" id="KW-1185">Reference proteome</keyword>
<evidence type="ECO:0000313" key="2">
    <source>
        <dbReference type="EMBL" id="SCC80169.1"/>
    </source>
</evidence>
<protein>
    <submittedName>
        <fullName evidence="2">Uncharacterized protein</fullName>
    </submittedName>
</protein>
<reference evidence="3" key="1">
    <citation type="submission" date="2016-08" db="EMBL/GenBank/DDBJ databases">
        <authorList>
            <person name="Varghese N."/>
            <person name="Submissions Spin"/>
        </authorList>
    </citation>
    <scope>NUCLEOTIDE SEQUENCE [LARGE SCALE GENOMIC DNA]</scope>
    <source>
        <strain evidence="3">R-52791</strain>
    </source>
</reference>
<sequence>MGTSQGPSGGTTTSAWPIIIFAVVLVAAFAVSWIIGARSSLDIHSERPEHGYFKQSGNVSSWSYALAFIVGMGSLTIFAGKYGLGNTEISVLYNFVAPLIPGILYWFRGGGLYTAVEHYPWQVSG</sequence>
<proteinExistence type="predicted"/>
<dbReference type="RefSeq" id="WP_091847904.1">
    <property type="nucleotide sequence ID" value="NZ_FMBL01000002.1"/>
</dbReference>
<feature type="transmembrane region" description="Helical" evidence="1">
    <location>
        <begin position="15"/>
        <end position="41"/>
    </location>
</feature>
<keyword evidence="1" id="KW-1133">Transmembrane helix</keyword>
<dbReference type="AlphaFoldDB" id="A0A1C4H5B0"/>
<feature type="transmembrane region" description="Helical" evidence="1">
    <location>
        <begin position="62"/>
        <end position="84"/>
    </location>
</feature>
<gene>
    <name evidence="2" type="ORF">GA0061077_1092</name>
</gene>
<evidence type="ECO:0000256" key="1">
    <source>
        <dbReference type="SAM" id="Phobius"/>
    </source>
</evidence>
<dbReference type="EMBL" id="FMBL01000002">
    <property type="protein sequence ID" value="SCC80169.1"/>
    <property type="molecule type" value="Genomic_DNA"/>
</dbReference>
<accession>A0A1C4H5B0</accession>
<evidence type="ECO:0000313" key="3">
    <source>
        <dbReference type="Proteomes" id="UP000242610"/>
    </source>
</evidence>